<dbReference type="PANTHER" id="PTHR43581:SF4">
    <property type="entry name" value="ATP_GTP PHOSPHATASE"/>
    <property type="match status" value="1"/>
</dbReference>
<evidence type="ECO:0000259" key="1">
    <source>
        <dbReference type="Pfam" id="PF13175"/>
    </source>
</evidence>
<dbReference type="InterPro" id="IPR051396">
    <property type="entry name" value="Bact_Antivir_Def_Nuclease"/>
</dbReference>
<dbReference type="AlphaFoldDB" id="A0A517RA22"/>
<dbReference type="Pfam" id="PF13175">
    <property type="entry name" value="AAA_15"/>
    <property type="match status" value="1"/>
</dbReference>
<evidence type="ECO:0000313" key="4">
    <source>
        <dbReference type="Proteomes" id="UP000317171"/>
    </source>
</evidence>
<dbReference type="Gene3D" id="3.40.50.300">
    <property type="entry name" value="P-loop containing nucleotide triphosphate hydrolases"/>
    <property type="match status" value="1"/>
</dbReference>
<dbReference type="InterPro" id="IPR041685">
    <property type="entry name" value="AAA_GajA/Old/RecF-like"/>
</dbReference>
<feature type="domain" description="ATPase AAA-type core" evidence="2">
    <location>
        <begin position="153"/>
        <end position="346"/>
    </location>
</feature>
<evidence type="ECO:0000259" key="2">
    <source>
        <dbReference type="Pfam" id="PF13304"/>
    </source>
</evidence>
<keyword evidence="4" id="KW-1185">Reference proteome</keyword>
<protein>
    <submittedName>
        <fullName evidence="3">Uncharacterized protein</fullName>
    </submittedName>
</protein>
<dbReference type="KEGG" id="gaz:Pan241w_07660"/>
<dbReference type="SUPFAM" id="SSF52540">
    <property type="entry name" value="P-loop containing nucleoside triphosphate hydrolases"/>
    <property type="match status" value="1"/>
</dbReference>
<sequence length="587" mass="67162">MPHKQQGSTTIDTKLDLDQFSLKIANFKCFGDTPQGFDRIKPFNLIIGKNNSGKSSLLDIMPCLVTNNFEFLPILWHHHDSPGIFAKQTIPSELLEKHVRKYARKISNNSSYENRMMQKYEGAVIEWRMGGLSDECTVESENPKFQQINWMLDSFISQDDFERELSKAMTNPFANREFQRITAERNIIPEPDSGDIKKLVKSDGSGVTTIIQKYITKSNLPRDLIKITLLFHLNQIFAPDLKFTDIDCQQHEDTKWEIYLHEEHKGLIPLSQSGSGLKTIIIVLVNILLMPQVKNKDPSVFIYGFEELENNLHPALLRNLLLYLFEHAKKTGALFFLTTHSNVAIDSFSHNKDAQIIHVTHNGQEALCRTVKTYVENQGVLDDLDVRASDLLQSNCVIWVEGPSDRTYINRWIDLFTDGNLKEGFHFQCVFYGGKLLSHLSSDSPDEIEERIALLRVNRKCCLVMDSDKKSARAHINKTKKRLREEIDETEGFSWVTNGREIENYLPVSSIKKLLGVNANQVERYEKFLEYLDATKKGSGKLLKSKAAFSESIVPLLDKSDCFSVLDLEEQISELCKFIKKCNGIET</sequence>
<dbReference type="Pfam" id="PF13304">
    <property type="entry name" value="AAA_21"/>
    <property type="match status" value="1"/>
</dbReference>
<dbReference type="EMBL" id="CP036269">
    <property type="protein sequence ID" value="QDT40708.1"/>
    <property type="molecule type" value="Genomic_DNA"/>
</dbReference>
<dbReference type="PANTHER" id="PTHR43581">
    <property type="entry name" value="ATP/GTP PHOSPHATASE"/>
    <property type="match status" value="1"/>
</dbReference>
<dbReference type="Proteomes" id="UP000317171">
    <property type="component" value="Chromosome"/>
</dbReference>
<proteinExistence type="predicted"/>
<gene>
    <name evidence="3" type="ORF">Pan241w_07660</name>
</gene>
<dbReference type="InterPro" id="IPR003959">
    <property type="entry name" value="ATPase_AAA_core"/>
</dbReference>
<evidence type="ECO:0000313" key="3">
    <source>
        <dbReference type="EMBL" id="QDT40708.1"/>
    </source>
</evidence>
<dbReference type="RefSeq" id="WP_145211104.1">
    <property type="nucleotide sequence ID" value="NZ_CP036269.1"/>
</dbReference>
<feature type="domain" description="Endonuclease GajA/Old nuclease/RecF-like AAA" evidence="1">
    <location>
        <begin position="21"/>
        <end position="81"/>
    </location>
</feature>
<accession>A0A517RA22</accession>
<organism evidence="3 4">
    <name type="scientific">Gimesia alba</name>
    <dbReference type="NCBI Taxonomy" id="2527973"/>
    <lineage>
        <taxon>Bacteria</taxon>
        <taxon>Pseudomonadati</taxon>
        <taxon>Planctomycetota</taxon>
        <taxon>Planctomycetia</taxon>
        <taxon>Planctomycetales</taxon>
        <taxon>Planctomycetaceae</taxon>
        <taxon>Gimesia</taxon>
    </lineage>
</organism>
<dbReference type="InterPro" id="IPR027417">
    <property type="entry name" value="P-loop_NTPase"/>
</dbReference>
<name>A0A517RA22_9PLAN</name>
<reference evidence="3 4" key="1">
    <citation type="submission" date="2019-02" db="EMBL/GenBank/DDBJ databases">
        <title>Deep-cultivation of Planctomycetes and their phenomic and genomic characterization uncovers novel biology.</title>
        <authorList>
            <person name="Wiegand S."/>
            <person name="Jogler M."/>
            <person name="Boedeker C."/>
            <person name="Pinto D."/>
            <person name="Vollmers J."/>
            <person name="Rivas-Marin E."/>
            <person name="Kohn T."/>
            <person name="Peeters S.H."/>
            <person name="Heuer A."/>
            <person name="Rast P."/>
            <person name="Oberbeckmann S."/>
            <person name="Bunk B."/>
            <person name="Jeske O."/>
            <person name="Meyerdierks A."/>
            <person name="Storesund J.E."/>
            <person name="Kallscheuer N."/>
            <person name="Luecker S."/>
            <person name="Lage O.M."/>
            <person name="Pohl T."/>
            <person name="Merkel B.J."/>
            <person name="Hornburger P."/>
            <person name="Mueller R.-W."/>
            <person name="Bruemmer F."/>
            <person name="Labrenz M."/>
            <person name="Spormann A.M."/>
            <person name="Op den Camp H."/>
            <person name="Overmann J."/>
            <person name="Amann R."/>
            <person name="Jetten M.S.M."/>
            <person name="Mascher T."/>
            <person name="Medema M.H."/>
            <person name="Devos D.P."/>
            <person name="Kaster A.-K."/>
            <person name="Ovreas L."/>
            <person name="Rohde M."/>
            <person name="Galperin M.Y."/>
            <person name="Jogler C."/>
        </authorList>
    </citation>
    <scope>NUCLEOTIDE SEQUENCE [LARGE SCALE GENOMIC DNA]</scope>
    <source>
        <strain evidence="3 4">Pan241w</strain>
    </source>
</reference>
<dbReference type="OrthoDB" id="308933at2"/>